<keyword evidence="1" id="KW-0472">Membrane</keyword>
<feature type="transmembrane region" description="Helical" evidence="1">
    <location>
        <begin position="9"/>
        <end position="37"/>
    </location>
</feature>
<dbReference type="AlphaFoldDB" id="A0A1H8GWN4"/>
<feature type="transmembrane region" description="Helical" evidence="1">
    <location>
        <begin position="57"/>
        <end position="90"/>
    </location>
</feature>
<evidence type="ECO:0000256" key="1">
    <source>
        <dbReference type="SAM" id="Phobius"/>
    </source>
</evidence>
<dbReference type="Proteomes" id="UP000199585">
    <property type="component" value="Unassembled WGS sequence"/>
</dbReference>
<dbReference type="RefSeq" id="WP_089904257.1">
    <property type="nucleotide sequence ID" value="NZ_FOCI01000018.1"/>
</dbReference>
<keyword evidence="3" id="KW-1185">Reference proteome</keyword>
<reference evidence="2 3" key="1">
    <citation type="submission" date="2016-10" db="EMBL/GenBank/DDBJ databases">
        <authorList>
            <person name="de Groot N.N."/>
        </authorList>
    </citation>
    <scope>NUCLEOTIDE SEQUENCE [LARGE SCALE GENOMIC DNA]</scope>
    <source>
        <strain evidence="2 3">DSM 16213</strain>
    </source>
</reference>
<protein>
    <submittedName>
        <fullName evidence="2">Uncharacterized protein</fullName>
    </submittedName>
</protein>
<evidence type="ECO:0000313" key="3">
    <source>
        <dbReference type="Proteomes" id="UP000199585"/>
    </source>
</evidence>
<dbReference type="EMBL" id="FOCI01000018">
    <property type="protein sequence ID" value="SEN47678.1"/>
    <property type="molecule type" value="Genomic_DNA"/>
</dbReference>
<name>A0A1H8GWN4_9RHOB</name>
<organism evidence="2 3">
    <name type="scientific">Loktanella fryxellensis</name>
    <dbReference type="NCBI Taxonomy" id="245187"/>
    <lineage>
        <taxon>Bacteria</taxon>
        <taxon>Pseudomonadati</taxon>
        <taxon>Pseudomonadota</taxon>
        <taxon>Alphaproteobacteria</taxon>
        <taxon>Rhodobacterales</taxon>
        <taxon>Roseobacteraceae</taxon>
        <taxon>Loktanella</taxon>
    </lineage>
</organism>
<sequence length="91" mass="9972">MTPDQARRLILFQIVNLAVTIMIRVGASATGDFIMILFGQKVIALLHWDDDPAQRDIFLLLFFVIGAAEVMLIFVLGSFSISAPACVSLFG</sequence>
<keyword evidence="1" id="KW-1133">Transmembrane helix</keyword>
<gene>
    <name evidence="2" type="ORF">SAMN04488003_1188</name>
</gene>
<evidence type="ECO:0000313" key="2">
    <source>
        <dbReference type="EMBL" id="SEN47678.1"/>
    </source>
</evidence>
<accession>A0A1H8GWN4</accession>
<keyword evidence="1" id="KW-0812">Transmembrane</keyword>
<proteinExistence type="predicted"/>